<proteinExistence type="predicted"/>
<comment type="caution">
    <text evidence="2">The sequence shown here is derived from an EMBL/GenBank/DDBJ whole genome shotgun (WGS) entry which is preliminary data.</text>
</comment>
<organism evidence="2 3">
    <name type="scientific">Apiospora hydei</name>
    <dbReference type="NCBI Taxonomy" id="1337664"/>
    <lineage>
        <taxon>Eukaryota</taxon>
        <taxon>Fungi</taxon>
        <taxon>Dikarya</taxon>
        <taxon>Ascomycota</taxon>
        <taxon>Pezizomycotina</taxon>
        <taxon>Sordariomycetes</taxon>
        <taxon>Xylariomycetidae</taxon>
        <taxon>Amphisphaeriales</taxon>
        <taxon>Apiosporaceae</taxon>
        <taxon>Apiospora</taxon>
    </lineage>
</organism>
<dbReference type="Proteomes" id="UP001433268">
    <property type="component" value="Unassembled WGS sequence"/>
</dbReference>
<gene>
    <name evidence="2" type="ORF">PG997_002710</name>
</gene>
<dbReference type="GeneID" id="92040085"/>
<dbReference type="EMBL" id="JAQQWN010000004">
    <property type="protein sequence ID" value="KAK8087749.1"/>
    <property type="molecule type" value="Genomic_DNA"/>
</dbReference>
<feature type="compositionally biased region" description="Low complexity" evidence="1">
    <location>
        <begin position="344"/>
        <end position="359"/>
    </location>
</feature>
<name>A0ABR1WX60_9PEZI</name>
<dbReference type="RefSeq" id="XP_066670643.1">
    <property type="nucleotide sequence ID" value="XM_066807025.1"/>
</dbReference>
<feature type="region of interest" description="Disordered" evidence="1">
    <location>
        <begin position="344"/>
        <end position="378"/>
    </location>
</feature>
<keyword evidence="3" id="KW-1185">Reference proteome</keyword>
<reference evidence="2 3" key="1">
    <citation type="submission" date="2023-01" db="EMBL/GenBank/DDBJ databases">
        <title>Analysis of 21 Apiospora genomes using comparative genomics revels a genus with tremendous synthesis potential of carbohydrate active enzymes and secondary metabolites.</title>
        <authorList>
            <person name="Sorensen T."/>
        </authorList>
    </citation>
    <scope>NUCLEOTIDE SEQUENCE [LARGE SCALE GENOMIC DNA]</scope>
    <source>
        <strain evidence="2 3">CBS 114990</strain>
    </source>
</reference>
<evidence type="ECO:0000313" key="3">
    <source>
        <dbReference type="Proteomes" id="UP001433268"/>
    </source>
</evidence>
<evidence type="ECO:0000313" key="2">
    <source>
        <dbReference type="EMBL" id="KAK8087749.1"/>
    </source>
</evidence>
<accession>A0ABR1WX60</accession>
<sequence length="568" mass="62180">MADPFALKCRAEELESARKRNESLRKLIIVIEATVVKTQSQHQAPSQLVTDSIKQCEAEIQSLEDCVAELAGCDRGTWRSKLQCTLVYQSRWERSESGTRPRTDIAANPSCAQNSKVQLEVQLGNAVDLQLLRCLGAYVGPAHTELLHPKAMLVFRDIYSDAAVADPAPVGPSVARHHLDRRHDLKMPPRLTDHVFVDVEVERLRAMIAVVFDWAATPAAAAQCSRTAKSGTRPKDKINPKSSTALGAKRDRYLFQQLLANRAPRHDQLKRRCDPIPTRWPPRLEPPPSHLVFFRILRIRRNDPPSRHGIRKRSLKRAVDRPPAHPGEAIVIVVLIIGTGDGRPLPVGVRPPRGPQVAPARDREGQPEAPGPVGGRDAPVLGRLELEQVLGGAARAAADGLAVAAGGDEAGRLPGHRRRDEPGFEVEVQLVSTGVLDGDVVQGALGHRRQLPGLPVAAHTEVGRVVLPAEEQVALRGVRQAALDEDLRRDAHEDVALVGDVVCGAVRPVGKRRLFPPSPEGLVRDAVLGSQGPVPLRELHERERERSPLGDAYSRRRDHVVFSIGAFE</sequence>
<evidence type="ECO:0000256" key="1">
    <source>
        <dbReference type="SAM" id="MobiDB-lite"/>
    </source>
</evidence>
<protein>
    <submittedName>
        <fullName evidence="2">Uncharacterized protein</fullName>
    </submittedName>
</protein>